<evidence type="ECO:0000256" key="8">
    <source>
        <dbReference type="SAM" id="MobiDB-lite"/>
    </source>
</evidence>
<dbReference type="OrthoDB" id="1716531at2759"/>
<dbReference type="Proteomes" id="UP000271241">
    <property type="component" value="Unassembled WGS sequence"/>
</dbReference>
<comment type="function">
    <text evidence="7">May be involved in the degradation of misfolded endoplasmic reticulum (ER) luminal proteins.</text>
</comment>
<evidence type="ECO:0000256" key="6">
    <source>
        <dbReference type="ARBA" id="ARBA00023136"/>
    </source>
</evidence>
<dbReference type="GO" id="GO:0006950">
    <property type="term" value="P:response to stress"/>
    <property type="evidence" value="ECO:0007669"/>
    <property type="project" value="UniProtKB-ARBA"/>
</dbReference>
<evidence type="ECO:0000256" key="2">
    <source>
        <dbReference type="ARBA" id="ARBA00008917"/>
    </source>
</evidence>
<sequence length="260" mass="28811">MDNTSIQAWYASIPRITRALFTTSVVVPLVGKLGLVSPYSLLLLWSDVVGRLQIWRLATTFFFAQPGFGLMMNLYMLYRYSGDLETVTFAGRPADYAFFLLFCVTSSLAGSVLTGSMVLNEALILAVIHYWSHRNSERIVSFMFGTNFKARYMPMVLLGFDLLMSGSLPLTGMLGVASSYAYIQLMEEMPARGGRRWLDTPTFLRRFFPPGSGTPYTQPATYSAGSSTGVNLGRQSNTMTQRGPVVGGHDWGRGQRLGDQ</sequence>
<evidence type="ECO:0000256" key="5">
    <source>
        <dbReference type="ARBA" id="ARBA00022989"/>
    </source>
</evidence>
<evidence type="ECO:0000256" key="4">
    <source>
        <dbReference type="ARBA" id="ARBA00022824"/>
    </source>
</evidence>
<feature type="transmembrane region" description="Helical" evidence="7">
    <location>
        <begin position="98"/>
        <end position="131"/>
    </location>
</feature>
<feature type="compositionally biased region" description="Basic and acidic residues" evidence="8">
    <location>
        <begin position="250"/>
        <end position="260"/>
    </location>
</feature>
<dbReference type="InterPro" id="IPR007599">
    <property type="entry name" value="DER1"/>
</dbReference>
<dbReference type="PANTHER" id="PTHR11009">
    <property type="entry name" value="DER1-LIKE PROTEIN, DERLIN"/>
    <property type="match status" value="1"/>
</dbReference>
<evidence type="ECO:0000256" key="1">
    <source>
        <dbReference type="ARBA" id="ARBA00004477"/>
    </source>
</evidence>
<keyword evidence="5 7" id="KW-1133">Transmembrane helix</keyword>
<keyword evidence="10" id="KW-1185">Reference proteome</keyword>
<feature type="transmembrane region" description="Helical" evidence="7">
    <location>
        <begin position="57"/>
        <end position="78"/>
    </location>
</feature>
<proteinExistence type="inferred from homology"/>
<dbReference type="GO" id="GO:0005789">
    <property type="term" value="C:endoplasmic reticulum membrane"/>
    <property type="evidence" value="ECO:0007669"/>
    <property type="project" value="UniProtKB-SubCell"/>
</dbReference>
<dbReference type="STRING" id="78915.A0A4P9XU32"/>
<reference evidence="10" key="1">
    <citation type="journal article" date="2018" name="Nat. Microbiol.">
        <title>Leveraging single-cell genomics to expand the fungal tree of life.</title>
        <authorList>
            <person name="Ahrendt S.R."/>
            <person name="Quandt C.A."/>
            <person name="Ciobanu D."/>
            <person name="Clum A."/>
            <person name="Salamov A."/>
            <person name="Andreopoulos B."/>
            <person name="Cheng J.F."/>
            <person name="Woyke T."/>
            <person name="Pelin A."/>
            <person name="Henrissat B."/>
            <person name="Reynolds N.K."/>
            <person name="Benny G.L."/>
            <person name="Smith M.E."/>
            <person name="James T.Y."/>
            <person name="Grigoriev I.V."/>
        </authorList>
    </citation>
    <scope>NUCLEOTIDE SEQUENCE [LARGE SCALE GENOMIC DNA]</scope>
    <source>
        <strain evidence="10">RSA 1356</strain>
    </source>
</reference>
<keyword evidence="6 7" id="KW-0472">Membrane</keyword>
<keyword evidence="4 7" id="KW-0256">Endoplasmic reticulum</keyword>
<evidence type="ECO:0000313" key="9">
    <source>
        <dbReference type="EMBL" id="RKP09717.1"/>
    </source>
</evidence>
<evidence type="ECO:0000256" key="3">
    <source>
        <dbReference type="ARBA" id="ARBA00022692"/>
    </source>
</evidence>
<feature type="transmembrane region" description="Helical" evidence="7">
    <location>
        <begin position="152"/>
        <end position="183"/>
    </location>
</feature>
<accession>A0A4P9XU32</accession>
<feature type="compositionally biased region" description="Polar residues" evidence="8">
    <location>
        <begin position="214"/>
        <end position="241"/>
    </location>
</feature>
<evidence type="ECO:0000313" key="10">
    <source>
        <dbReference type="Proteomes" id="UP000271241"/>
    </source>
</evidence>
<feature type="transmembrane region" description="Helical" evidence="7">
    <location>
        <begin position="20"/>
        <end position="45"/>
    </location>
</feature>
<dbReference type="AlphaFoldDB" id="A0A4P9XU32"/>
<dbReference type="SUPFAM" id="SSF144091">
    <property type="entry name" value="Rhomboid-like"/>
    <property type="match status" value="1"/>
</dbReference>
<feature type="region of interest" description="Disordered" evidence="8">
    <location>
        <begin position="211"/>
        <end position="260"/>
    </location>
</feature>
<evidence type="ECO:0000256" key="7">
    <source>
        <dbReference type="RuleBase" id="RU363059"/>
    </source>
</evidence>
<dbReference type="InterPro" id="IPR035952">
    <property type="entry name" value="Rhomboid-like_sf"/>
</dbReference>
<dbReference type="Pfam" id="PF04511">
    <property type="entry name" value="DER1"/>
    <property type="match status" value="1"/>
</dbReference>
<protein>
    <recommendedName>
        <fullName evidence="7">Derlin</fullName>
    </recommendedName>
</protein>
<keyword evidence="3 7" id="KW-0812">Transmembrane</keyword>
<dbReference type="EMBL" id="KZ992493">
    <property type="protein sequence ID" value="RKP09717.1"/>
    <property type="molecule type" value="Genomic_DNA"/>
</dbReference>
<comment type="similarity">
    <text evidence="2 7">Belongs to the derlin family.</text>
</comment>
<organism evidence="9 10">
    <name type="scientific">Thamnocephalis sphaerospora</name>
    <dbReference type="NCBI Taxonomy" id="78915"/>
    <lineage>
        <taxon>Eukaryota</taxon>
        <taxon>Fungi</taxon>
        <taxon>Fungi incertae sedis</taxon>
        <taxon>Zoopagomycota</taxon>
        <taxon>Zoopagomycotina</taxon>
        <taxon>Zoopagomycetes</taxon>
        <taxon>Zoopagales</taxon>
        <taxon>Sigmoideomycetaceae</taxon>
        <taxon>Thamnocephalis</taxon>
    </lineage>
</organism>
<gene>
    <name evidence="9" type="ORF">THASP1DRAFT_22469</name>
</gene>
<comment type="subcellular location">
    <subcellularLocation>
        <location evidence="1 7">Endoplasmic reticulum membrane</location>
        <topology evidence="1 7">Multi-pass membrane protein</topology>
    </subcellularLocation>
</comment>
<name>A0A4P9XU32_9FUNG</name>